<reference evidence="2" key="1">
    <citation type="submission" date="2023-05" db="EMBL/GenBank/DDBJ databases">
        <authorList>
            <person name="Stuckert A."/>
        </authorList>
    </citation>
    <scope>NUCLEOTIDE SEQUENCE</scope>
</reference>
<sequence>MSGSKWKPYQSEESSPLTQLSLEPFPSAPVLVTTAQFWNSYPLPMGQTDNSWGPGQ</sequence>
<dbReference type="EMBL" id="CATNWA010014897">
    <property type="protein sequence ID" value="CAI9577208.1"/>
    <property type="molecule type" value="Genomic_DNA"/>
</dbReference>
<gene>
    <name evidence="2" type="ORF">SPARVUS_LOCUS8668737</name>
</gene>
<name>A0ABN9DXH6_9NEOB</name>
<evidence type="ECO:0000313" key="3">
    <source>
        <dbReference type="Proteomes" id="UP001162483"/>
    </source>
</evidence>
<protein>
    <submittedName>
        <fullName evidence="2">Uncharacterized protein</fullName>
    </submittedName>
</protein>
<feature type="compositionally biased region" description="Polar residues" evidence="1">
    <location>
        <begin position="11"/>
        <end position="21"/>
    </location>
</feature>
<keyword evidence="3" id="KW-1185">Reference proteome</keyword>
<dbReference type="Proteomes" id="UP001162483">
    <property type="component" value="Unassembled WGS sequence"/>
</dbReference>
<comment type="caution">
    <text evidence="2">The sequence shown here is derived from an EMBL/GenBank/DDBJ whole genome shotgun (WGS) entry which is preliminary data.</text>
</comment>
<accession>A0ABN9DXH6</accession>
<evidence type="ECO:0000256" key="1">
    <source>
        <dbReference type="SAM" id="MobiDB-lite"/>
    </source>
</evidence>
<proteinExistence type="predicted"/>
<feature type="region of interest" description="Disordered" evidence="1">
    <location>
        <begin position="1"/>
        <end position="23"/>
    </location>
</feature>
<evidence type="ECO:0000313" key="2">
    <source>
        <dbReference type="EMBL" id="CAI9577208.1"/>
    </source>
</evidence>
<organism evidence="2 3">
    <name type="scientific">Staurois parvus</name>
    <dbReference type="NCBI Taxonomy" id="386267"/>
    <lineage>
        <taxon>Eukaryota</taxon>
        <taxon>Metazoa</taxon>
        <taxon>Chordata</taxon>
        <taxon>Craniata</taxon>
        <taxon>Vertebrata</taxon>
        <taxon>Euteleostomi</taxon>
        <taxon>Amphibia</taxon>
        <taxon>Batrachia</taxon>
        <taxon>Anura</taxon>
        <taxon>Neobatrachia</taxon>
        <taxon>Ranoidea</taxon>
        <taxon>Ranidae</taxon>
        <taxon>Staurois</taxon>
    </lineage>
</organism>